<evidence type="ECO:0000313" key="2">
    <source>
        <dbReference type="EMBL" id="KIK79300.1"/>
    </source>
</evidence>
<organism evidence="2 3">
    <name type="scientific">Paxillus rubicundulus Ve08.2h10</name>
    <dbReference type="NCBI Taxonomy" id="930991"/>
    <lineage>
        <taxon>Eukaryota</taxon>
        <taxon>Fungi</taxon>
        <taxon>Dikarya</taxon>
        <taxon>Basidiomycota</taxon>
        <taxon>Agaricomycotina</taxon>
        <taxon>Agaricomycetes</taxon>
        <taxon>Agaricomycetidae</taxon>
        <taxon>Boletales</taxon>
        <taxon>Paxilineae</taxon>
        <taxon>Paxillaceae</taxon>
        <taxon>Paxillus</taxon>
    </lineage>
</organism>
<evidence type="ECO:0000313" key="3">
    <source>
        <dbReference type="Proteomes" id="UP000054538"/>
    </source>
</evidence>
<reference evidence="3" key="2">
    <citation type="submission" date="2015-01" db="EMBL/GenBank/DDBJ databases">
        <title>Evolutionary Origins and Diversification of the Mycorrhizal Mutualists.</title>
        <authorList>
            <consortium name="DOE Joint Genome Institute"/>
            <consortium name="Mycorrhizal Genomics Consortium"/>
            <person name="Kohler A."/>
            <person name="Kuo A."/>
            <person name="Nagy L.G."/>
            <person name="Floudas D."/>
            <person name="Copeland A."/>
            <person name="Barry K.W."/>
            <person name="Cichocki N."/>
            <person name="Veneault-Fourrey C."/>
            <person name="LaButti K."/>
            <person name="Lindquist E.A."/>
            <person name="Lipzen A."/>
            <person name="Lundell T."/>
            <person name="Morin E."/>
            <person name="Murat C."/>
            <person name="Riley R."/>
            <person name="Ohm R."/>
            <person name="Sun H."/>
            <person name="Tunlid A."/>
            <person name="Henrissat B."/>
            <person name="Grigoriev I.V."/>
            <person name="Hibbett D.S."/>
            <person name="Martin F."/>
        </authorList>
    </citation>
    <scope>NUCLEOTIDE SEQUENCE [LARGE SCALE GENOMIC DNA]</scope>
    <source>
        <strain evidence="3">Ve08.2h10</strain>
    </source>
</reference>
<feature type="chain" id="PRO_5002220872" evidence="1">
    <location>
        <begin position="28"/>
        <end position="72"/>
    </location>
</feature>
<keyword evidence="3" id="KW-1185">Reference proteome</keyword>
<protein>
    <submittedName>
        <fullName evidence="2">Uncharacterized protein</fullName>
    </submittedName>
</protein>
<keyword evidence="1" id="KW-0732">Signal</keyword>
<dbReference type="Proteomes" id="UP000054538">
    <property type="component" value="Unassembled WGS sequence"/>
</dbReference>
<dbReference type="InParanoid" id="A0A0D0DLQ5"/>
<sequence length="72" mass="7601">MHELNLALGRLFLFHACCLFGPEEALAEYVSNLSSNGAVCVMVGVWTGSHQLVISLLQLASSTSTAPLLGPN</sequence>
<evidence type="ECO:0000256" key="1">
    <source>
        <dbReference type="SAM" id="SignalP"/>
    </source>
</evidence>
<name>A0A0D0DLQ5_9AGAM</name>
<accession>A0A0D0DLQ5</accession>
<reference evidence="2 3" key="1">
    <citation type="submission" date="2014-04" db="EMBL/GenBank/DDBJ databases">
        <authorList>
            <consortium name="DOE Joint Genome Institute"/>
            <person name="Kuo A."/>
            <person name="Kohler A."/>
            <person name="Jargeat P."/>
            <person name="Nagy L.G."/>
            <person name="Floudas D."/>
            <person name="Copeland A."/>
            <person name="Barry K.W."/>
            <person name="Cichocki N."/>
            <person name="Veneault-Fourrey C."/>
            <person name="LaButti K."/>
            <person name="Lindquist E.A."/>
            <person name="Lipzen A."/>
            <person name="Lundell T."/>
            <person name="Morin E."/>
            <person name="Murat C."/>
            <person name="Sun H."/>
            <person name="Tunlid A."/>
            <person name="Henrissat B."/>
            <person name="Grigoriev I.V."/>
            <person name="Hibbett D.S."/>
            <person name="Martin F."/>
            <person name="Nordberg H.P."/>
            <person name="Cantor M.N."/>
            <person name="Hua S.X."/>
        </authorList>
    </citation>
    <scope>NUCLEOTIDE SEQUENCE [LARGE SCALE GENOMIC DNA]</scope>
    <source>
        <strain evidence="2 3">Ve08.2h10</strain>
    </source>
</reference>
<dbReference type="AlphaFoldDB" id="A0A0D0DLQ5"/>
<proteinExistence type="predicted"/>
<dbReference type="HOGENOM" id="CLU_2722906_0_0_1"/>
<feature type="signal peptide" evidence="1">
    <location>
        <begin position="1"/>
        <end position="27"/>
    </location>
</feature>
<gene>
    <name evidence="2" type="ORF">PAXRUDRAFT_834183</name>
</gene>
<dbReference type="EMBL" id="KN826317">
    <property type="protein sequence ID" value="KIK79300.1"/>
    <property type="molecule type" value="Genomic_DNA"/>
</dbReference>